<dbReference type="InterPro" id="IPR038721">
    <property type="entry name" value="IS701-like_DDE_dom"/>
</dbReference>
<dbReference type="AlphaFoldDB" id="A0A1G7AMW3"/>
<evidence type="ECO:0000313" key="3">
    <source>
        <dbReference type="Proteomes" id="UP000182100"/>
    </source>
</evidence>
<gene>
    <name evidence="2" type="ORF">SAMN05216505_11920</name>
</gene>
<dbReference type="Proteomes" id="UP000182100">
    <property type="component" value="Unassembled WGS sequence"/>
</dbReference>
<dbReference type="InterPro" id="IPR039365">
    <property type="entry name" value="IS701-like"/>
</dbReference>
<dbReference type="PANTHER" id="PTHR33627:SF1">
    <property type="entry name" value="TRANSPOSASE"/>
    <property type="match status" value="1"/>
</dbReference>
<proteinExistence type="predicted"/>
<reference evidence="3" key="1">
    <citation type="submission" date="2016-10" db="EMBL/GenBank/DDBJ databases">
        <authorList>
            <person name="Varghese N."/>
            <person name="Submissions S."/>
        </authorList>
    </citation>
    <scope>NUCLEOTIDE SEQUENCE [LARGE SCALE GENOMIC DNA]</scope>
    <source>
        <strain evidence="3">CGMCC 4.3504</strain>
    </source>
</reference>
<keyword evidence="3" id="KW-1185">Reference proteome</keyword>
<feature type="domain" description="Transposase IS701-like DDE" evidence="1">
    <location>
        <begin position="3"/>
        <end position="195"/>
    </location>
</feature>
<evidence type="ECO:0000313" key="2">
    <source>
        <dbReference type="EMBL" id="SDE16264.1"/>
    </source>
</evidence>
<evidence type="ECO:0000259" key="1">
    <source>
        <dbReference type="Pfam" id="PF13546"/>
    </source>
</evidence>
<organism evidence="2 3">
    <name type="scientific">Streptomyces prasinopilosus</name>
    <dbReference type="NCBI Taxonomy" id="67344"/>
    <lineage>
        <taxon>Bacteria</taxon>
        <taxon>Bacillati</taxon>
        <taxon>Actinomycetota</taxon>
        <taxon>Actinomycetes</taxon>
        <taxon>Kitasatosporales</taxon>
        <taxon>Streptomycetaceae</taxon>
        <taxon>Streptomyces</taxon>
    </lineage>
</organism>
<dbReference type="STRING" id="67344.SAMN05216505_11920"/>
<sequence length="337" mass="38153">MEGLLSPTLRKSAFALASHAHEAAPDGMQRLLRTAKWDADAVRDDLRSYVLQHTRNENDGILVPVRETFIKKGQHSAGVAWQYSSAHQRMENCQIGQFLGHTSESGSGLIDRELYLPRQWLRDRPPHDCAGLPRDISYTSKAGLNRRMITRALENGLHTPWVSVPEPDLWDESLRCWLDSRQLPYVLRLRSSDALALAPCRMRAEWRLLERRAQHTSTLNSLPWNTLRLRQEPSGRTFWLLIHTSPDTARPHYFICSGPATTTIPELIRAVRAQSAIRQCLDATRADAGLHEYQVRSVTGWNRHTTLSLLAHAFRSFALNAPRPHLSPAAGRGPQAH</sequence>
<accession>A0A1G7AMW3</accession>
<name>A0A1G7AMW3_9ACTN</name>
<dbReference type="Pfam" id="PF13546">
    <property type="entry name" value="DDE_5"/>
    <property type="match status" value="1"/>
</dbReference>
<dbReference type="EMBL" id="FMZK01000019">
    <property type="protein sequence ID" value="SDE16264.1"/>
    <property type="molecule type" value="Genomic_DNA"/>
</dbReference>
<dbReference type="PANTHER" id="PTHR33627">
    <property type="entry name" value="TRANSPOSASE"/>
    <property type="match status" value="1"/>
</dbReference>
<dbReference type="NCBIfam" id="NF033540">
    <property type="entry name" value="transpos_IS701"/>
    <property type="match status" value="1"/>
</dbReference>
<protein>
    <submittedName>
        <fullName evidence="2">SRSO17 transposase</fullName>
    </submittedName>
</protein>